<dbReference type="InterPro" id="IPR050100">
    <property type="entry name" value="TRAFAC_GTPase_members"/>
</dbReference>
<keyword evidence="1" id="KW-0547">Nucleotide-binding</keyword>
<evidence type="ECO:0000256" key="1">
    <source>
        <dbReference type="ARBA" id="ARBA00022741"/>
    </source>
</evidence>
<name>A0A976QSU4_THEOR</name>
<keyword evidence="2" id="KW-0342">GTP-binding</keyword>
<evidence type="ECO:0000259" key="4">
    <source>
        <dbReference type="PROSITE" id="PS51722"/>
    </source>
</evidence>
<feature type="compositionally biased region" description="Acidic residues" evidence="3">
    <location>
        <begin position="17"/>
        <end position="32"/>
    </location>
</feature>
<dbReference type="GO" id="GO:0005525">
    <property type="term" value="F:GTP binding"/>
    <property type="evidence" value="ECO:0007669"/>
    <property type="project" value="UniProtKB-KW"/>
</dbReference>
<evidence type="ECO:0000313" key="5">
    <source>
        <dbReference type="EMBL" id="UKJ89822.1"/>
    </source>
</evidence>
<dbReference type="EMBL" id="CP056067">
    <property type="protein sequence ID" value="UKJ89822.1"/>
    <property type="molecule type" value="Genomic_DNA"/>
</dbReference>
<sequence length="601" mass="67112">MPSVRRIKSVKWDEDDLDDYYTDDYSDSENEDSGYTKKNGKLSKIQAKPNVTPKREVISKTAHQKPVCQTHSNFPLCSPKKAVNDTDKYPNRYPLNVVVLGAVDAGKSTLLGHFLTLTNCVDKKLKNIKHLSWILDQGDDERDRGITIDPTKCQFNLSLKNAHTIHNNLNNTLNNGIVNNLTVYDTIKVNVIDTPGHHDLIQNLVVGAVFANAAVIIVDSNDVLKSEVFSTYFSEHMLLLYILGIRNVIVCINKIDRFEYSEETYDRVLKEIAKLVKLYESTVRFIFMPVSALNGDNLVSKSAKLSWYKGPSLIESLQIASLDIVNRPVVTYDKVICHIFDLWESGKSVNCSCFVEGCKLKVPIDMFSLPNSVQVKFTSAQSLPIPLVSVGDGNDVNETSNRASYVNDFIDSVEMKGTEIANLLGTKIIVDANTHLRIKNNASSIVRINNFYGFIYLNQMNKNKLTIGENVELFVGYSKQSAHIRSMEVLDREMKRKKTYSIAPGQLAYVEFASNSQILVEPISRDSSFISNLVSVFSKGSEGINHVNHHNYADVDDSIVVDREEPVPGGKNYDCHVGILSRLLVRSSGNFIAGGVVVADQ</sequence>
<feature type="domain" description="Tr-type G" evidence="4">
    <location>
        <begin position="92"/>
        <end position="329"/>
    </location>
</feature>
<dbReference type="InterPro" id="IPR031157">
    <property type="entry name" value="G_TR_CS"/>
</dbReference>
<dbReference type="InterPro" id="IPR027417">
    <property type="entry name" value="P-loop_NTPase"/>
</dbReference>
<dbReference type="Pfam" id="PF00009">
    <property type="entry name" value="GTP_EFTU"/>
    <property type="match status" value="1"/>
</dbReference>
<evidence type="ECO:0000313" key="6">
    <source>
        <dbReference type="Proteomes" id="UP000244803"/>
    </source>
</evidence>
<organism evidence="5 6">
    <name type="scientific">Theileria orientalis</name>
    <dbReference type="NCBI Taxonomy" id="68886"/>
    <lineage>
        <taxon>Eukaryota</taxon>
        <taxon>Sar</taxon>
        <taxon>Alveolata</taxon>
        <taxon>Apicomplexa</taxon>
        <taxon>Aconoidasida</taxon>
        <taxon>Piroplasmida</taxon>
        <taxon>Theileriidae</taxon>
        <taxon>Theileria</taxon>
    </lineage>
</organism>
<dbReference type="PROSITE" id="PS51722">
    <property type="entry name" value="G_TR_2"/>
    <property type="match status" value="1"/>
</dbReference>
<dbReference type="PROSITE" id="PS00301">
    <property type="entry name" value="G_TR_1"/>
    <property type="match status" value="1"/>
</dbReference>
<dbReference type="PRINTS" id="PR00315">
    <property type="entry name" value="ELONGATNFCT"/>
</dbReference>
<accession>A0A976QSU4</accession>
<protein>
    <submittedName>
        <fullName evidence="5">Translation elongation factor 1-alpha</fullName>
    </submittedName>
</protein>
<dbReference type="Gene3D" id="3.40.50.300">
    <property type="entry name" value="P-loop containing nucleotide triphosphate hydrolases"/>
    <property type="match status" value="1"/>
</dbReference>
<dbReference type="InterPro" id="IPR000795">
    <property type="entry name" value="T_Tr_GTP-bd_dom"/>
</dbReference>
<gene>
    <name evidence="5" type="ORF">MACJ_003076</name>
</gene>
<dbReference type="GO" id="GO:0003746">
    <property type="term" value="F:translation elongation factor activity"/>
    <property type="evidence" value="ECO:0007669"/>
    <property type="project" value="UniProtKB-KW"/>
</dbReference>
<dbReference type="Proteomes" id="UP000244803">
    <property type="component" value="Chromosome 4"/>
</dbReference>
<dbReference type="SUPFAM" id="SSF52540">
    <property type="entry name" value="P-loop containing nucleoside triphosphate hydrolases"/>
    <property type="match status" value="1"/>
</dbReference>
<dbReference type="GO" id="GO:0003924">
    <property type="term" value="F:GTPase activity"/>
    <property type="evidence" value="ECO:0007669"/>
    <property type="project" value="InterPro"/>
</dbReference>
<reference evidence="5" key="1">
    <citation type="submission" date="2022-07" db="EMBL/GenBank/DDBJ databases">
        <title>Evaluation of T. orientalis genome assembly methods using nanopore sequencing and analysis of variation between genomes.</title>
        <authorList>
            <person name="Yam J."/>
            <person name="Micallef M.L."/>
            <person name="Liu M."/>
            <person name="Djordjevic S.P."/>
            <person name="Bogema D.R."/>
            <person name="Jenkins C."/>
        </authorList>
    </citation>
    <scope>NUCLEOTIDE SEQUENCE</scope>
    <source>
        <strain evidence="5">Fish Creek</strain>
    </source>
</reference>
<dbReference type="OrthoDB" id="342024at2759"/>
<feature type="region of interest" description="Disordered" evidence="3">
    <location>
        <begin position="17"/>
        <end position="42"/>
    </location>
</feature>
<keyword evidence="5" id="KW-0251">Elongation factor</keyword>
<dbReference type="Gene3D" id="2.40.30.10">
    <property type="entry name" value="Translation factors"/>
    <property type="match status" value="1"/>
</dbReference>
<evidence type="ECO:0000256" key="2">
    <source>
        <dbReference type="ARBA" id="ARBA00023134"/>
    </source>
</evidence>
<dbReference type="PANTHER" id="PTHR23115">
    <property type="entry name" value="TRANSLATION FACTOR"/>
    <property type="match status" value="1"/>
</dbReference>
<proteinExistence type="predicted"/>
<evidence type="ECO:0000256" key="3">
    <source>
        <dbReference type="SAM" id="MobiDB-lite"/>
    </source>
</evidence>
<dbReference type="AlphaFoldDB" id="A0A976QSU4"/>
<keyword evidence="5" id="KW-0648">Protein biosynthesis</keyword>